<evidence type="ECO:0000259" key="5">
    <source>
        <dbReference type="Pfam" id="PF04698"/>
    </source>
</evidence>
<feature type="compositionally biased region" description="Polar residues" evidence="4">
    <location>
        <begin position="125"/>
        <end position="135"/>
    </location>
</feature>
<evidence type="ECO:0000256" key="4">
    <source>
        <dbReference type="SAM" id="MobiDB-lite"/>
    </source>
</evidence>
<evidence type="ECO:0000313" key="7">
    <source>
        <dbReference type="Proteomes" id="UP000572325"/>
    </source>
</evidence>
<feature type="region of interest" description="Disordered" evidence="4">
    <location>
        <begin position="125"/>
        <end position="156"/>
    </location>
</feature>
<keyword evidence="2" id="KW-0862">Zinc</keyword>
<reference evidence="6 7" key="1">
    <citation type="submission" date="2019-09" db="EMBL/GenBank/DDBJ databases">
        <title>Bird 10,000 Genomes (B10K) Project - Family phase.</title>
        <authorList>
            <person name="Zhang G."/>
        </authorList>
    </citation>
    <scope>NUCLEOTIDE SEQUENCE [LARGE SCALE GENOMIC DNA]</scope>
    <source>
        <strain evidence="6">B10K-DU-001-27</strain>
        <tissue evidence="6">Muscle</tissue>
    </source>
</reference>
<sequence>WVCPLSLGRIVKIGSLEWYYEHVRSRFKRFGSAKVLQSLYGRLQPGQGLNSAFLGLHDRVYSLPDINRECQLLTSCDAGDDSDEEDNILRGAEAERYSRMCKTKRLLSVHPFDFELDSDYSAQSRRQSVQLSPAASSPDAFQSFPDFPNSAEDGSQESRITDADLVFHHVLQEPGVSAPEQHFSTEVRLTVNARRRSPERNTKPGLPWKEPPRARYSADMDTSDEELKGAQLPAHHGKRRNRASSQENISHSSNQIHELNTRMSAIERVLNRLEEKILTCSDKSVALESHTDPDAEEEELKRKLEKLASNISDKEVSSDEEDCEEEKRVKKAEMSSSSDHVARDVRKRSSAQALSEITAKVLRAINATEEAVCESLHGESQGCALPAGQPPGLADGKEVAEVYRELEENVYLTAGKAYQLEKTLKELEEGAQHSGTTDSELSELEDKVASAAAQVQQAESEISDIESRIAALSAAGLTVKSVEKAKKKSSVQAACLHSPGLASSSPGDSLDDIKAMPGLQRFRRKFNSPLEITSFDDSFDRNSVYRGSLTQRNPNGKNRRVERLFAVQTSPM</sequence>
<keyword evidence="3" id="KW-0175">Coiled coil</keyword>
<feature type="coiled-coil region" evidence="3">
    <location>
        <begin position="441"/>
        <end position="475"/>
    </location>
</feature>
<dbReference type="GO" id="GO:0008270">
    <property type="term" value="F:zinc ion binding"/>
    <property type="evidence" value="ECO:0007669"/>
    <property type="project" value="UniProtKB-KW"/>
</dbReference>
<dbReference type="GO" id="GO:0017022">
    <property type="term" value="F:myosin binding"/>
    <property type="evidence" value="ECO:0007669"/>
    <property type="project" value="TreeGrafter"/>
</dbReference>
<name>A0A7K9RE33_9PASS</name>
<comment type="caution">
    <text evidence="6">The sequence shown here is derived from an EMBL/GenBank/DDBJ whole genome shotgun (WGS) entry which is preliminary data.</text>
</comment>
<evidence type="ECO:0000256" key="1">
    <source>
        <dbReference type="ARBA" id="ARBA00022771"/>
    </source>
</evidence>
<dbReference type="Pfam" id="PF04698">
    <property type="entry name" value="Rab_eff_C"/>
    <property type="match status" value="1"/>
</dbReference>
<gene>
    <name evidence="6" type="primary">Mlph</name>
    <name evidence="6" type="ORF">STEDEN_R03663</name>
</gene>
<dbReference type="AlphaFoldDB" id="A0A7K9RE33"/>
<feature type="region of interest" description="Disordered" evidence="4">
    <location>
        <begin position="176"/>
        <end position="253"/>
    </location>
</feature>
<dbReference type="InterPro" id="IPR051745">
    <property type="entry name" value="Intracell_Transport_Effector"/>
</dbReference>
<dbReference type="EMBL" id="VWZU01001790">
    <property type="protein sequence ID" value="NXI22147.1"/>
    <property type="molecule type" value="Genomic_DNA"/>
</dbReference>
<evidence type="ECO:0000256" key="2">
    <source>
        <dbReference type="ARBA" id="ARBA00022833"/>
    </source>
</evidence>
<feature type="region of interest" description="Disordered" evidence="4">
    <location>
        <begin position="311"/>
        <end position="349"/>
    </location>
</feature>
<dbReference type="PANTHER" id="PTHR14555:SF1">
    <property type="entry name" value="MELANOPHILIN"/>
    <property type="match status" value="1"/>
</dbReference>
<feature type="domain" description="Rab effector MyRIP/Melanophilin" evidence="5">
    <location>
        <begin position="219"/>
        <end position="553"/>
    </location>
</feature>
<feature type="compositionally biased region" description="Polar residues" evidence="4">
    <location>
        <begin position="243"/>
        <end position="253"/>
    </location>
</feature>
<evidence type="ECO:0000313" key="6">
    <source>
        <dbReference type="EMBL" id="NXI22147.1"/>
    </source>
</evidence>
<feature type="non-terminal residue" evidence="6">
    <location>
        <position position="1"/>
    </location>
</feature>
<dbReference type="GO" id="GO:0003779">
    <property type="term" value="F:actin binding"/>
    <property type="evidence" value="ECO:0007669"/>
    <property type="project" value="TreeGrafter"/>
</dbReference>
<accession>A0A7K9RE33</accession>
<keyword evidence="1" id="KW-0479">Metal-binding</keyword>
<keyword evidence="7" id="KW-1185">Reference proteome</keyword>
<keyword evidence="1" id="KW-0863">Zinc-finger</keyword>
<dbReference type="GO" id="GO:0030864">
    <property type="term" value="C:cortical actin cytoskeleton"/>
    <property type="evidence" value="ECO:0007669"/>
    <property type="project" value="TreeGrafter"/>
</dbReference>
<protein>
    <submittedName>
        <fullName evidence="6">MELPH protein</fullName>
    </submittedName>
</protein>
<feature type="non-terminal residue" evidence="6">
    <location>
        <position position="572"/>
    </location>
</feature>
<evidence type="ECO:0000256" key="3">
    <source>
        <dbReference type="SAM" id="Coils"/>
    </source>
</evidence>
<organism evidence="6 7">
    <name type="scientific">Sterrhoptilus dennistouni</name>
    <dbReference type="NCBI Taxonomy" id="2585820"/>
    <lineage>
        <taxon>Eukaryota</taxon>
        <taxon>Metazoa</taxon>
        <taxon>Chordata</taxon>
        <taxon>Craniata</taxon>
        <taxon>Vertebrata</taxon>
        <taxon>Euteleostomi</taxon>
        <taxon>Archelosauria</taxon>
        <taxon>Archosauria</taxon>
        <taxon>Dinosauria</taxon>
        <taxon>Saurischia</taxon>
        <taxon>Theropoda</taxon>
        <taxon>Coelurosauria</taxon>
        <taxon>Aves</taxon>
        <taxon>Neognathae</taxon>
        <taxon>Neoaves</taxon>
        <taxon>Telluraves</taxon>
        <taxon>Australaves</taxon>
        <taxon>Passeriformes</taxon>
        <taxon>Sylvioidea</taxon>
        <taxon>Zosteropidae</taxon>
        <taxon>Sterrhoptilus</taxon>
    </lineage>
</organism>
<proteinExistence type="predicted"/>
<dbReference type="InterPro" id="IPR006788">
    <property type="entry name" value="Myrip/Melanophilin"/>
</dbReference>
<dbReference type="Proteomes" id="UP000572325">
    <property type="component" value="Unassembled WGS sequence"/>
</dbReference>
<dbReference type="PANTHER" id="PTHR14555">
    <property type="entry name" value="MYELIN-ASSOCIATED OLIGODENDROCYTIC BASIC PROTEIN MOBP -RELATED"/>
    <property type="match status" value="1"/>
</dbReference>